<dbReference type="SMART" id="SM00382">
    <property type="entry name" value="AAA"/>
    <property type="match status" value="1"/>
</dbReference>
<dbReference type="EMBL" id="QQPC01000010">
    <property type="protein sequence ID" value="REA83484.1"/>
    <property type="molecule type" value="Genomic_DNA"/>
</dbReference>
<dbReference type="GO" id="GO:0016887">
    <property type="term" value="F:ATP hydrolysis activity"/>
    <property type="evidence" value="ECO:0007669"/>
    <property type="project" value="InterPro"/>
</dbReference>
<keyword evidence="1" id="KW-0813">Transport</keyword>
<keyword evidence="2" id="KW-0547">Nucleotide-binding</keyword>
<dbReference type="AlphaFoldDB" id="A0A2A4EH12"/>
<reference evidence="8" key="3">
    <citation type="journal article" date="2018" name="Vet. Microbiol.">
        <title>Molecular epidemiology of methicillin-resistant staphylococci amongst veterinary personnel, personnel-owned pets, patients and the hospital environment of two companion animal veterinary hospitals.</title>
        <authorList>
            <person name="Worthing K.A."/>
            <person name="Brown J."/>
            <person name="Gerber L."/>
            <person name="Abraham S."/>
            <person name="Trott D."/>
            <person name="Norris J.M."/>
        </authorList>
    </citation>
    <scope>NUCLEOTIDE SEQUENCE [LARGE SCALE GENOMIC DNA]</scope>
    <source>
        <strain evidence="8">ST496-2</strain>
    </source>
</reference>
<keyword evidence="3 6" id="KW-0067">ATP-binding</keyword>
<reference evidence="6" key="2">
    <citation type="journal article" date="2018" name="Vet. Microbiol.">
        <title>Methicillin-resistant staphylococci amongst veterinary personnel, personnel-owned pets, patients and the hospital environment of two small animal veterinary hospitals.</title>
        <authorList>
            <person name="Worthing K.A."/>
            <person name="Brown J."/>
            <person name="Gerber L."/>
            <person name="Abraham S."/>
            <person name="Trott D."/>
            <person name="Norris J.M."/>
        </authorList>
    </citation>
    <scope>NUCLEOTIDE SEQUENCE</scope>
    <source>
        <strain evidence="6">ST496-2</strain>
    </source>
</reference>
<reference evidence="5 7" key="1">
    <citation type="journal article" date="2018" name="Vet. Microbiol.">
        <title>Clonal diversity and geographic distribution of methicillin-resistant Staphylococcus pseudintermedius from Australian animals: Discovery of novel sequence types.</title>
        <authorList>
            <person name="Worthing K.A."/>
            <person name="Abraham S."/>
            <person name="Coombs G.W."/>
            <person name="Pang S."/>
            <person name="Saputra S."/>
            <person name="Jordan D."/>
            <person name="Trott D.J."/>
            <person name="Norris J.M."/>
        </authorList>
    </citation>
    <scope>NUCLEOTIDE SEQUENCE [LARGE SCALE GENOMIC DNA]</scope>
    <source>
        <strain evidence="5 7">ST525 1</strain>
    </source>
</reference>
<evidence type="ECO:0000313" key="5">
    <source>
        <dbReference type="EMBL" id="PWZ77346.1"/>
    </source>
</evidence>
<comment type="caution">
    <text evidence="6">The sequence shown here is derived from an EMBL/GenBank/DDBJ whole genome shotgun (WGS) entry which is preliminary data.</text>
</comment>
<dbReference type="PROSITE" id="PS50893">
    <property type="entry name" value="ABC_TRANSPORTER_2"/>
    <property type="match status" value="1"/>
</dbReference>
<dbReference type="InterPro" id="IPR003593">
    <property type="entry name" value="AAA+_ATPase"/>
</dbReference>
<name>A0A2A4EH12_STAPS</name>
<organism evidence="6 8">
    <name type="scientific">Staphylococcus pseudintermedius</name>
    <dbReference type="NCBI Taxonomy" id="283734"/>
    <lineage>
        <taxon>Bacteria</taxon>
        <taxon>Bacillati</taxon>
        <taxon>Bacillota</taxon>
        <taxon>Bacilli</taxon>
        <taxon>Bacillales</taxon>
        <taxon>Staphylococcaceae</taxon>
        <taxon>Staphylococcus</taxon>
        <taxon>Staphylococcus intermedius group</taxon>
    </lineage>
</organism>
<evidence type="ECO:0000313" key="6">
    <source>
        <dbReference type="EMBL" id="REA83484.1"/>
    </source>
</evidence>
<dbReference type="Gene3D" id="3.40.50.300">
    <property type="entry name" value="P-loop containing nucleotide triphosphate hydrolases"/>
    <property type="match status" value="1"/>
</dbReference>
<evidence type="ECO:0000256" key="3">
    <source>
        <dbReference type="ARBA" id="ARBA00022840"/>
    </source>
</evidence>
<sequence length="290" mass="32967">MIRIAHLTQTYHQKPVVNDVSFPIRTGQCTALIGPNGSGKTTLIDMIIGDRHPVQGTIEDPDHLLTSERLGVLFQQSHFPERMKVIELYHLFAHCYPSPLPFEEWVALTRFTKKQLHQFATQLSGGQQRILDFALTLVGQPQCLILDEPTSAMDVEMRQHFWSIIRQLKANGRTILYTSHYIEEVEQMADRVIVLNQGCLVMDDTPQNIKRKQGHSIITLPIPPSEALILQLSRIKPMPTNDGQLQIETADVQQTLIELLALHIPLQHIEIHHHSLLEIIFKQDQGGVSQ</sequence>
<dbReference type="InterPro" id="IPR050763">
    <property type="entry name" value="ABC_transporter_ATP-binding"/>
</dbReference>
<gene>
    <name evidence="5" type="ORF">DD902_00460</name>
    <name evidence="6" type="ORF">DV961_02590</name>
</gene>
<dbReference type="EMBL" id="QEIT01000004">
    <property type="protein sequence ID" value="PWZ77346.1"/>
    <property type="molecule type" value="Genomic_DNA"/>
</dbReference>
<dbReference type="SUPFAM" id="SSF52540">
    <property type="entry name" value="P-loop containing nucleoside triphosphate hydrolases"/>
    <property type="match status" value="1"/>
</dbReference>
<feature type="domain" description="ABC transporter" evidence="4">
    <location>
        <begin position="2"/>
        <end position="222"/>
    </location>
</feature>
<dbReference type="RefSeq" id="WP_015729793.1">
    <property type="nucleotide sequence ID" value="NZ_BAAFHQ010000016.1"/>
</dbReference>
<dbReference type="CDD" id="cd03230">
    <property type="entry name" value="ABC_DR_subfamily_A"/>
    <property type="match status" value="1"/>
</dbReference>
<evidence type="ECO:0000313" key="8">
    <source>
        <dbReference type="Proteomes" id="UP000256409"/>
    </source>
</evidence>
<protein>
    <submittedName>
        <fullName evidence="6">ABC transporter ATP-binding protein</fullName>
    </submittedName>
</protein>
<dbReference type="InterPro" id="IPR027417">
    <property type="entry name" value="P-loop_NTPase"/>
</dbReference>
<dbReference type="Proteomes" id="UP000256409">
    <property type="component" value="Unassembled WGS sequence"/>
</dbReference>
<evidence type="ECO:0000256" key="2">
    <source>
        <dbReference type="ARBA" id="ARBA00022741"/>
    </source>
</evidence>
<accession>A0A2A4EH12</accession>
<dbReference type="OrthoDB" id="9804819at2"/>
<dbReference type="InterPro" id="IPR003439">
    <property type="entry name" value="ABC_transporter-like_ATP-bd"/>
</dbReference>
<proteinExistence type="predicted"/>
<dbReference type="Pfam" id="PF00005">
    <property type="entry name" value="ABC_tran"/>
    <property type="match status" value="1"/>
</dbReference>
<dbReference type="GO" id="GO:0005524">
    <property type="term" value="F:ATP binding"/>
    <property type="evidence" value="ECO:0007669"/>
    <property type="project" value="UniProtKB-KW"/>
</dbReference>
<evidence type="ECO:0000256" key="1">
    <source>
        <dbReference type="ARBA" id="ARBA00022448"/>
    </source>
</evidence>
<evidence type="ECO:0000259" key="4">
    <source>
        <dbReference type="PROSITE" id="PS50893"/>
    </source>
</evidence>
<dbReference type="Proteomes" id="UP000246800">
    <property type="component" value="Unassembled WGS sequence"/>
</dbReference>
<dbReference type="PANTHER" id="PTHR42711:SF17">
    <property type="entry name" value="ABC TRANSPORTER ATP-BINDING PROTEIN"/>
    <property type="match status" value="1"/>
</dbReference>
<dbReference type="PANTHER" id="PTHR42711">
    <property type="entry name" value="ABC TRANSPORTER ATP-BINDING PROTEIN"/>
    <property type="match status" value="1"/>
</dbReference>
<evidence type="ECO:0000313" key="7">
    <source>
        <dbReference type="Proteomes" id="UP000246800"/>
    </source>
</evidence>